<dbReference type="GO" id="GO:0005886">
    <property type="term" value="C:plasma membrane"/>
    <property type="evidence" value="ECO:0007669"/>
    <property type="project" value="UniProtKB-SubCell"/>
</dbReference>
<dbReference type="RefSeq" id="WP_171778309.1">
    <property type="nucleotide sequence ID" value="NZ_CP045273.1"/>
</dbReference>
<keyword evidence="14" id="KW-0614">Plasmid</keyword>
<dbReference type="InterPro" id="IPR002550">
    <property type="entry name" value="CNNM"/>
</dbReference>
<dbReference type="InterPro" id="IPR051676">
    <property type="entry name" value="UPF0053_domain"/>
</dbReference>
<dbReference type="Gene3D" id="3.30.465.10">
    <property type="match status" value="1"/>
</dbReference>
<dbReference type="PANTHER" id="PTHR43099">
    <property type="entry name" value="UPF0053 PROTEIN YRKA"/>
    <property type="match status" value="1"/>
</dbReference>
<keyword evidence="8 10" id="KW-0472">Membrane</keyword>
<feature type="transmembrane region" description="Helical" evidence="11">
    <location>
        <begin position="97"/>
        <end position="122"/>
    </location>
</feature>
<dbReference type="Gene3D" id="3.10.580.10">
    <property type="entry name" value="CBS-domain"/>
    <property type="match status" value="1"/>
</dbReference>
<evidence type="ECO:0000313" key="15">
    <source>
        <dbReference type="Proteomes" id="UP000501076"/>
    </source>
</evidence>
<dbReference type="InterPro" id="IPR044751">
    <property type="entry name" value="Ion_transp-like_CBS"/>
</dbReference>
<dbReference type="Pfam" id="PF03471">
    <property type="entry name" value="CorC_HlyC"/>
    <property type="match status" value="1"/>
</dbReference>
<keyword evidence="6 10" id="KW-1133">Transmembrane helix</keyword>
<evidence type="ECO:0000256" key="9">
    <source>
        <dbReference type="PROSITE-ProRule" id="PRU00703"/>
    </source>
</evidence>
<evidence type="ECO:0000259" key="12">
    <source>
        <dbReference type="PROSITE" id="PS51371"/>
    </source>
</evidence>
<dbReference type="Proteomes" id="UP000501076">
    <property type="component" value="Plasmid pFDU301A"/>
</dbReference>
<evidence type="ECO:0000256" key="3">
    <source>
        <dbReference type="ARBA" id="ARBA00022475"/>
    </source>
</evidence>
<dbReference type="Pfam" id="PF01595">
    <property type="entry name" value="CNNM"/>
    <property type="match status" value="1"/>
</dbReference>
<protein>
    <submittedName>
        <fullName evidence="14">DUF21 domain-containing protein</fullName>
    </submittedName>
</protein>
<dbReference type="PROSITE" id="PS51371">
    <property type="entry name" value="CBS"/>
    <property type="match status" value="2"/>
</dbReference>
<evidence type="ECO:0000256" key="6">
    <source>
        <dbReference type="ARBA" id="ARBA00022989"/>
    </source>
</evidence>
<evidence type="ECO:0000256" key="5">
    <source>
        <dbReference type="ARBA" id="ARBA00022737"/>
    </source>
</evidence>
<dbReference type="SUPFAM" id="SSF56176">
    <property type="entry name" value="FAD-binding/transporter-associated domain-like"/>
    <property type="match status" value="1"/>
</dbReference>
<keyword evidence="7 9" id="KW-0129">CBS domain</keyword>
<geneLocation type="plasmid" evidence="15">
    <name>pfdu301a</name>
</geneLocation>
<evidence type="ECO:0000256" key="2">
    <source>
        <dbReference type="ARBA" id="ARBA00006337"/>
    </source>
</evidence>
<dbReference type="CDD" id="cd04590">
    <property type="entry name" value="CBS_pair_CorC_HlyC_assoc"/>
    <property type="match status" value="1"/>
</dbReference>
<evidence type="ECO:0000256" key="11">
    <source>
        <dbReference type="SAM" id="Phobius"/>
    </source>
</evidence>
<feature type="domain" description="CBS" evidence="12">
    <location>
        <begin position="288"/>
        <end position="345"/>
    </location>
</feature>
<comment type="subcellular location">
    <subcellularLocation>
        <location evidence="1">Cell membrane</location>
        <topology evidence="1">Multi-pass membrane protein</topology>
    </subcellularLocation>
</comment>
<organism evidence="14 15">
    <name type="scientific">Priestia megaterium</name>
    <name type="common">Bacillus megaterium</name>
    <dbReference type="NCBI Taxonomy" id="1404"/>
    <lineage>
        <taxon>Bacteria</taxon>
        <taxon>Bacillati</taxon>
        <taxon>Bacillota</taxon>
        <taxon>Bacilli</taxon>
        <taxon>Bacillales</taxon>
        <taxon>Bacillaceae</taxon>
        <taxon>Priestia</taxon>
    </lineage>
</organism>
<feature type="transmembrane region" description="Helical" evidence="11">
    <location>
        <begin position="6"/>
        <end position="27"/>
    </location>
</feature>
<sequence>MDIVNLLLIAVLIGLTGFFVATEFAIVKVRSSRIDQLVAEGKKGAASAKKVISHLDEYLSACQLGITVTAMGLGVLGEPTVERLLHPIFIELNLNQSLTHILSFGIAFIVMTYLHVVVGELAPKTFAIQKAEALTLLFAPLIILFYKAMYPFIWVLNGSARLLVGLFGLKPASEHELAHSEEELRLLLAESYKSGAINQSESTYVNNIFEFDERLSKEIMVPRTKMLTTSENDTIKSFLEIAVLEKYTRYPVTIGADKDRIVGFINLKEVLSDKVLNNNLHKDLVHDYVKPVIQVIETTPINQLLKQMQQEQIHMAILLDEYGGTAGLVTAEDILEEIVGEIRDEFDADEVLDVQKIRDNHYIFNGRILLDEVNTMLGTDISNEGIDTLGGWILSQKINTQVNESFFYDDFEFSVKELKGRHIQTIKAVRRELLTVTK</sequence>
<dbReference type="EMBL" id="CP045273">
    <property type="protein sequence ID" value="QJX80326.1"/>
    <property type="molecule type" value="Genomic_DNA"/>
</dbReference>
<evidence type="ECO:0000256" key="8">
    <source>
        <dbReference type="ARBA" id="ARBA00023136"/>
    </source>
</evidence>
<dbReference type="SMART" id="SM01091">
    <property type="entry name" value="CorC_HlyC"/>
    <property type="match status" value="1"/>
</dbReference>
<dbReference type="PANTHER" id="PTHR43099:SF2">
    <property type="entry name" value="UPF0053 PROTEIN YRKA"/>
    <property type="match status" value="1"/>
</dbReference>
<keyword evidence="5" id="KW-0677">Repeat</keyword>
<dbReference type="InterPro" id="IPR036318">
    <property type="entry name" value="FAD-bd_PCMH-like_sf"/>
</dbReference>
<evidence type="ECO:0000256" key="7">
    <source>
        <dbReference type="ARBA" id="ARBA00023122"/>
    </source>
</evidence>
<dbReference type="InterPro" id="IPR016169">
    <property type="entry name" value="FAD-bd_PCMH_sub2"/>
</dbReference>
<dbReference type="Pfam" id="PF00571">
    <property type="entry name" value="CBS"/>
    <property type="match status" value="2"/>
</dbReference>
<dbReference type="GO" id="GO:0050660">
    <property type="term" value="F:flavin adenine dinucleotide binding"/>
    <property type="evidence" value="ECO:0007669"/>
    <property type="project" value="InterPro"/>
</dbReference>
<feature type="transmembrane region" description="Helical" evidence="11">
    <location>
        <begin position="134"/>
        <end position="156"/>
    </location>
</feature>
<keyword evidence="4 10" id="KW-0812">Transmembrane</keyword>
<evidence type="ECO:0000256" key="1">
    <source>
        <dbReference type="ARBA" id="ARBA00004651"/>
    </source>
</evidence>
<dbReference type="InterPro" id="IPR000644">
    <property type="entry name" value="CBS_dom"/>
</dbReference>
<proteinExistence type="inferred from homology"/>
<keyword evidence="3" id="KW-1003">Cell membrane</keyword>
<dbReference type="AlphaFoldDB" id="A0A6M6E3P8"/>
<dbReference type="PROSITE" id="PS51846">
    <property type="entry name" value="CNNM"/>
    <property type="match status" value="1"/>
</dbReference>
<reference evidence="14 15" key="1">
    <citation type="submission" date="2019-10" db="EMBL/GenBank/DDBJ databases">
        <title>Complete genome sequences for adaption low water activity.</title>
        <authorList>
            <person name="Zhao L."/>
            <person name="Zhong J."/>
        </authorList>
    </citation>
    <scope>NUCLEOTIDE SEQUENCE [LARGE SCALE GENOMIC DNA]</scope>
    <source>
        <strain evidence="14 15">FDU301</strain>
        <plasmid evidence="15">pfdu301a</plasmid>
    </source>
</reference>
<feature type="domain" description="CBS" evidence="12">
    <location>
        <begin position="220"/>
        <end position="284"/>
    </location>
</feature>
<name>A0A6M6E3P8_PRIMG</name>
<dbReference type="InterPro" id="IPR046342">
    <property type="entry name" value="CBS_dom_sf"/>
</dbReference>
<feature type="domain" description="CNNM transmembrane" evidence="13">
    <location>
        <begin position="1"/>
        <end position="201"/>
    </location>
</feature>
<comment type="similarity">
    <text evidence="2">Belongs to the UPF0053 family.</text>
</comment>
<gene>
    <name evidence="14" type="ORF">FDZ14_30000</name>
</gene>
<accession>A0A6M6E3P8</accession>
<dbReference type="SUPFAM" id="SSF54631">
    <property type="entry name" value="CBS-domain pair"/>
    <property type="match status" value="1"/>
</dbReference>
<evidence type="ECO:0000256" key="4">
    <source>
        <dbReference type="ARBA" id="ARBA00022692"/>
    </source>
</evidence>
<evidence type="ECO:0000313" key="14">
    <source>
        <dbReference type="EMBL" id="QJX80326.1"/>
    </source>
</evidence>
<dbReference type="FunFam" id="3.10.580.10:FF:000002">
    <property type="entry name" value="Magnesium/cobalt efflux protein CorC"/>
    <property type="match status" value="1"/>
</dbReference>
<evidence type="ECO:0000256" key="10">
    <source>
        <dbReference type="PROSITE-ProRule" id="PRU01193"/>
    </source>
</evidence>
<evidence type="ECO:0000259" key="13">
    <source>
        <dbReference type="PROSITE" id="PS51846"/>
    </source>
</evidence>
<dbReference type="InterPro" id="IPR005170">
    <property type="entry name" value="Transptr-assoc_dom"/>
</dbReference>